<dbReference type="EMBL" id="JAPFFF010000023">
    <property type="protein sequence ID" value="KAK8852744.1"/>
    <property type="molecule type" value="Genomic_DNA"/>
</dbReference>
<protein>
    <submittedName>
        <fullName evidence="1">Uncharacterized protein</fullName>
    </submittedName>
</protein>
<sequence>MFSNDKIIQNLKQSLFQDTEEAFNNLFGPLLLENESYNPDAVIIDKDIEIEDEPKFNFFIEHEPEKEEETEDDFINQEYSETSKSYAAPKKKKTQHIMTSKRIIKKKKSISKKSKK</sequence>
<accession>A0ABR2HVY8</accession>
<keyword evidence="2" id="KW-1185">Reference proteome</keyword>
<name>A0ABR2HVY8_9EUKA</name>
<evidence type="ECO:0000313" key="2">
    <source>
        <dbReference type="Proteomes" id="UP001470230"/>
    </source>
</evidence>
<reference evidence="1 2" key="1">
    <citation type="submission" date="2024-04" db="EMBL/GenBank/DDBJ databases">
        <title>Tritrichomonas musculus Genome.</title>
        <authorList>
            <person name="Alves-Ferreira E."/>
            <person name="Grigg M."/>
            <person name="Lorenzi H."/>
            <person name="Galac M."/>
        </authorList>
    </citation>
    <scope>NUCLEOTIDE SEQUENCE [LARGE SCALE GENOMIC DNA]</scope>
    <source>
        <strain evidence="1 2">EAF2021</strain>
    </source>
</reference>
<organism evidence="1 2">
    <name type="scientific">Tritrichomonas musculus</name>
    <dbReference type="NCBI Taxonomy" id="1915356"/>
    <lineage>
        <taxon>Eukaryota</taxon>
        <taxon>Metamonada</taxon>
        <taxon>Parabasalia</taxon>
        <taxon>Tritrichomonadida</taxon>
        <taxon>Tritrichomonadidae</taxon>
        <taxon>Tritrichomonas</taxon>
    </lineage>
</organism>
<dbReference type="Proteomes" id="UP001470230">
    <property type="component" value="Unassembled WGS sequence"/>
</dbReference>
<proteinExistence type="predicted"/>
<evidence type="ECO:0000313" key="1">
    <source>
        <dbReference type="EMBL" id="KAK8852744.1"/>
    </source>
</evidence>
<gene>
    <name evidence="1" type="ORF">M9Y10_017733</name>
</gene>
<comment type="caution">
    <text evidence="1">The sequence shown here is derived from an EMBL/GenBank/DDBJ whole genome shotgun (WGS) entry which is preliminary data.</text>
</comment>